<dbReference type="EMBL" id="JABSTQ010004626">
    <property type="protein sequence ID" value="KAG0441549.1"/>
    <property type="molecule type" value="Genomic_DNA"/>
</dbReference>
<gene>
    <name evidence="1" type="ORF">HPB47_015914</name>
</gene>
<keyword evidence="2" id="KW-1185">Reference proteome</keyword>
<reference evidence="1 2" key="1">
    <citation type="journal article" date="2020" name="Cell">
        <title>Large-Scale Comparative Analyses of Tick Genomes Elucidate Their Genetic Diversity and Vector Capacities.</title>
        <authorList>
            <consortium name="Tick Genome and Microbiome Consortium (TIGMIC)"/>
            <person name="Jia N."/>
            <person name="Wang J."/>
            <person name="Shi W."/>
            <person name="Du L."/>
            <person name="Sun Y."/>
            <person name="Zhan W."/>
            <person name="Jiang J.F."/>
            <person name="Wang Q."/>
            <person name="Zhang B."/>
            <person name="Ji P."/>
            <person name="Bell-Sakyi L."/>
            <person name="Cui X.M."/>
            <person name="Yuan T.T."/>
            <person name="Jiang B.G."/>
            <person name="Yang W.F."/>
            <person name="Lam T.T."/>
            <person name="Chang Q.C."/>
            <person name="Ding S.J."/>
            <person name="Wang X.J."/>
            <person name="Zhu J.G."/>
            <person name="Ruan X.D."/>
            <person name="Zhao L."/>
            <person name="Wei J.T."/>
            <person name="Ye R.Z."/>
            <person name="Que T.C."/>
            <person name="Du C.H."/>
            <person name="Zhou Y.H."/>
            <person name="Cheng J.X."/>
            <person name="Dai P.F."/>
            <person name="Guo W.B."/>
            <person name="Han X.H."/>
            <person name="Huang E.J."/>
            <person name="Li L.F."/>
            <person name="Wei W."/>
            <person name="Gao Y.C."/>
            <person name="Liu J.Z."/>
            <person name="Shao H.Z."/>
            <person name="Wang X."/>
            <person name="Wang C.C."/>
            <person name="Yang T.C."/>
            <person name="Huo Q.B."/>
            <person name="Li W."/>
            <person name="Chen H.Y."/>
            <person name="Chen S.E."/>
            <person name="Zhou L.G."/>
            <person name="Ni X.B."/>
            <person name="Tian J.H."/>
            <person name="Sheng Y."/>
            <person name="Liu T."/>
            <person name="Pan Y.S."/>
            <person name="Xia L.Y."/>
            <person name="Li J."/>
            <person name="Zhao F."/>
            <person name="Cao W.C."/>
        </authorList>
    </citation>
    <scope>NUCLEOTIDE SEQUENCE [LARGE SCALE GENOMIC DNA]</scope>
    <source>
        <strain evidence="1">Iper-2018</strain>
    </source>
</reference>
<protein>
    <submittedName>
        <fullName evidence="1">Uncharacterized protein</fullName>
    </submittedName>
</protein>
<organism evidence="1 2">
    <name type="scientific">Ixodes persulcatus</name>
    <name type="common">Taiga tick</name>
    <dbReference type="NCBI Taxonomy" id="34615"/>
    <lineage>
        <taxon>Eukaryota</taxon>
        <taxon>Metazoa</taxon>
        <taxon>Ecdysozoa</taxon>
        <taxon>Arthropoda</taxon>
        <taxon>Chelicerata</taxon>
        <taxon>Arachnida</taxon>
        <taxon>Acari</taxon>
        <taxon>Parasitiformes</taxon>
        <taxon>Ixodida</taxon>
        <taxon>Ixodoidea</taxon>
        <taxon>Ixodidae</taxon>
        <taxon>Ixodinae</taxon>
        <taxon>Ixodes</taxon>
    </lineage>
</organism>
<sequence>MFPSTRHLLVSLVFSLTWSSVTPQAITAAPRPQSMGFPPNLGLGDEAIASCFLKKASPRWQNSLVMSWMRGDRELASGGRVSLFKASGTSVTLSVRNIQPEDVGNYTCTVRNGDDSESITVPLVVSGSPVMQPFRFPAELSSGDTAAVNCIVRKATTVPFELTWKKDGRPVENTHRVVISQQSNFMSTLTVRDVTPEDNGNYTCHVRNSVGSDEYTAPLAVEGIPVLQPFKFPTDLSIGEDALFTCVVKRGKPPYAFRWLKNGQELLGHDRILLNVVSQRLATMAIHRIVAEDNANYSCVVSNDAGTDAITASLVITGVPKIHEFRFPSDLSVGETVVVNCVVRKGSAGPFQLSWRKDGGPIDPAEGVSVSHQSDAISTLTVRDVSPTHNGNYSCHVRNAAGSDEYAAYLAVRAAPVWSAEPADAEAIQGKDLYLPCGAVGYPKPSTCLEDAADGMHFHTTPPIIGSREFIPLHTMGRQRIHDNGTLVIEAVEAADAGVYRCEVANGIEPSLGKTLSVSVHVPPAIAKGSNEVSVKRGDIAKIACDVTGEHPLLVTWEKDGAPLVPSVDRYETHEDVTPTGVQSVLVIHNTIKKDASQYVCIAKNDYGKTRDVFRLVVLEPPESPSNVVVTERGSRYVQLKWTQSSKAVTRYLVRYWRKSSKGSVLQEREVDGLRPNLMVSKLHPGTEYAAVVLAENSVGFGEPSDPVHFTTASEEPGAPPMNVKCEPIDTKTVKVTWEAPPTDKQNGDLRGYYISYKLEGTPFSHETVNRNSKHKLFGGLQAASVYTFSVKAFNDVDSGPASEEVSCATLNGDPPSIPSVRVTGITSSSVSLNWNTPANTMSPVIQYLVQYGSDDEEKSDLHLPGNKDTVTLRDLRSGTRYNFRLAAYNMYGRGDFSHNLPAVTHLSDGRSLQTTTESEVPFYYRTYFVVPVAASFTVIITAVVIAWACLKRATIIQKNAYRKVYGIEYYGDCKLPPGTPLVSQYARGSYAPTMEHPRNSQGTEEAYDVPWDGPPTRTGMINDGIGSYARLKTQGKRNIV</sequence>
<evidence type="ECO:0000313" key="1">
    <source>
        <dbReference type="EMBL" id="KAG0441549.1"/>
    </source>
</evidence>
<comment type="caution">
    <text evidence="1">The sequence shown here is derived from an EMBL/GenBank/DDBJ whole genome shotgun (WGS) entry which is preliminary data.</text>
</comment>
<name>A0AC60QU92_IXOPE</name>
<accession>A0AC60QU92</accession>
<evidence type="ECO:0000313" key="2">
    <source>
        <dbReference type="Proteomes" id="UP000805193"/>
    </source>
</evidence>
<proteinExistence type="predicted"/>
<dbReference type="Proteomes" id="UP000805193">
    <property type="component" value="Unassembled WGS sequence"/>
</dbReference>